<dbReference type="InterPro" id="IPR007175">
    <property type="entry name" value="Rpr2/Snm1/Rpp21"/>
</dbReference>
<protein>
    <submittedName>
        <fullName evidence="2">Similar to Saccharomyces cerevisiae YDR478W SNM1 Subunit of RNase MRP, which cleaves pre-rRNA and has a role in cell cycle-regulated degradation of daughter cell-specific mRNAs</fullName>
    </submittedName>
</protein>
<dbReference type="EMBL" id="FXLY01000011">
    <property type="protein sequence ID" value="SMN22263.1"/>
    <property type="molecule type" value="Genomic_DNA"/>
</dbReference>
<organism evidence="2 3">
    <name type="scientific">Maudiozyma saulgeensis</name>
    <dbReference type="NCBI Taxonomy" id="1789683"/>
    <lineage>
        <taxon>Eukaryota</taxon>
        <taxon>Fungi</taxon>
        <taxon>Dikarya</taxon>
        <taxon>Ascomycota</taxon>
        <taxon>Saccharomycotina</taxon>
        <taxon>Saccharomycetes</taxon>
        <taxon>Saccharomycetales</taxon>
        <taxon>Saccharomycetaceae</taxon>
        <taxon>Maudiozyma</taxon>
    </lineage>
</organism>
<dbReference type="PANTHER" id="PTHR14742:SF3">
    <property type="entry name" value="RIBONUCLEASE MRP PROTEIN SUBUNIT SNM1"/>
    <property type="match status" value="1"/>
</dbReference>
<dbReference type="Proteomes" id="UP000196158">
    <property type="component" value="Unassembled WGS sequence"/>
</dbReference>
<feature type="compositionally biased region" description="Polar residues" evidence="1">
    <location>
        <begin position="114"/>
        <end position="135"/>
    </location>
</feature>
<dbReference type="OrthoDB" id="4066853at2759"/>
<accession>A0A1X7R9C2</accession>
<feature type="region of interest" description="Disordered" evidence="1">
    <location>
        <begin position="114"/>
        <end position="166"/>
    </location>
</feature>
<proteinExistence type="predicted"/>
<gene>
    <name evidence="2" type="ORF">KASA_0H00407G</name>
</gene>
<feature type="compositionally biased region" description="Basic residues" evidence="1">
    <location>
        <begin position="136"/>
        <end position="145"/>
    </location>
</feature>
<evidence type="ECO:0000256" key="1">
    <source>
        <dbReference type="SAM" id="MobiDB-lite"/>
    </source>
</evidence>
<evidence type="ECO:0000313" key="2">
    <source>
        <dbReference type="EMBL" id="SMN22263.1"/>
    </source>
</evidence>
<dbReference type="AlphaFoldDB" id="A0A1X7R9C2"/>
<dbReference type="STRING" id="1789683.A0A1X7R9C2"/>
<dbReference type="PANTHER" id="PTHR14742">
    <property type="entry name" value="RIBONUCLEASE P SUBUNIT P21"/>
    <property type="match status" value="1"/>
</dbReference>
<name>A0A1X7R9C2_9SACH</name>
<dbReference type="GO" id="GO:0005655">
    <property type="term" value="C:nucleolar ribonuclease P complex"/>
    <property type="evidence" value="ECO:0007669"/>
    <property type="project" value="TreeGrafter"/>
</dbReference>
<dbReference type="GO" id="GO:0008033">
    <property type="term" value="P:tRNA processing"/>
    <property type="evidence" value="ECO:0007669"/>
    <property type="project" value="TreeGrafter"/>
</dbReference>
<evidence type="ECO:0000313" key="3">
    <source>
        <dbReference type="Proteomes" id="UP000196158"/>
    </source>
</evidence>
<sequence>MNRTQRERFRDRHLRQKYDLLHSLPTLQTPALAGLYLKSFYNATKRYDITLPSEITDADTKFCGNCGLVHIPMVNTDIEATSHDGQESLSFKCRHCNHKASFRSNSIESKLSSVAPTSLSGSPSSAPQNKITKSTAKGRAKKRKQNSLNNLLANKKKEQNNGSSASLSSLTLESFMKR</sequence>
<reference evidence="2 3" key="1">
    <citation type="submission" date="2017-04" db="EMBL/GenBank/DDBJ databases">
        <authorList>
            <person name="Afonso C.L."/>
            <person name="Miller P.J."/>
            <person name="Scott M.A."/>
            <person name="Spackman E."/>
            <person name="Goraichik I."/>
            <person name="Dimitrov K.M."/>
            <person name="Suarez D.L."/>
            <person name="Swayne D.E."/>
        </authorList>
    </citation>
    <scope>NUCLEOTIDE SEQUENCE [LARGE SCALE GENOMIC DNA]</scope>
</reference>
<keyword evidence="3" id="KW-1185">Reference proteome</keyword>
<dbReference type="Pfam" id="PF04032">
    <property type="entry name" value="Rpr2"/>
    <property type="match status" value="1"/>
</dbReference>